<feature type="compositionally biased region" description="Low complexity" evidence="2">
    <location>
        <begin position="311"/>
        <end position="321"/>
    </location>
</feature>
<feature type="compositionally biased region" description="Low complexity" evidence="2">
    <location>
        <begin position="203"/>
        <end position="218"/>
    </location>
</feature>
<reference evidence="3" key="1">
    <citation type="submission" date="2020-06" db="EMBL/GenBank/DDBJ databases">
        <title>Draft genome of Bugula neritina, a colonial animal packing powerful symbionts and potential medicines.</title>
        <authorList>
            <person name="Rayko M."/>
        </authorList>
    </citation>
    <scope>NUCLEOTIDE SEQUENCE [LARGE SCALE GENOMIC DNA]</scope>
    <source>
        <strain evidence="3">Kwan_BN1</strain>
    </source>
</reference>
<sequence length="395" mass="44036">MPDEGILLSGVGQYWRNKKEYELELQKLREEREKEEQASEKLIKEMLAKDKRELAAFKVANKENKPSHNINQSTKLQLPRRSSSIDSITGEYNRHFKPIVRYPRTPPRPSDKEKGYPETIKVTPCPQTVKRLDFASSSSPAPDVSSSNEKCGSNSSTTHSRVKDESIVKEGASIPSCSTSADHTFLRPRHSSCLSADDHSNDGMSIVSSSTGTSMSNSQLRIATTSPIIPDSPGDTVGRSRTSSNNTSERWSPCSTESRKVNRHRRSKQHRDSTKNGYVNTKSSKTLTNGHTNGTAASSSASGARKRRVSRSSSAQSTISYRSEDFNQNVNGEVGMANGSHDSSGPAFVDPDELYAKKLQQIYKMEKRYCMPTLRFEGSGNEYNTRKRKRDELRN</sequence>
<name>A0A7J7KP41_BUGNE</name>
<feature type="compositionally biased region" description="Polar residues" evidence="2">
    <location>
        <begin position="275"/>
        <end position="295"/>
    </location>
</feature>
<protein>
    <submittedName>
        <fullName evidence="3">Uncharacterized protein</fullName>
    </submittedName>
</protein>
<feature type="coiled-coil region" evidence="1">
    <location>
        <begin position="11"/>
        <end position="45"/>
    </location>
</feature>
<feature type="compositionally biased region" description="Polar residues" evidence="2">
    <location>
        <begin position="67"/>
        <end position="87"/>
    </location>
</feature>
<feature type="compositionally biased region" description="Low complexity" evidence="2">
    <location>
        <begin position="135"/>
        <end position="156"/>
    </location>
</feature>
<keyword evidence="4" id="KW-1185">Reference proteome</keyword>
<gene>
    <name evidence="3" type="ORF">EB796_001739</name>
</gene>
<evidence type="ECO:0000256" key="2">
    <source>
        <dbReference type="SAM" id="MobiDB-lite"/>
    </source>
</evidence>
<evidence type="ECO:0000313" key="3">
    <source>
        <dbReference type="EMBL" id="KAF6039951.1"/>
    </source>
</evidence>
<keyword evidence="1" id="KW-0175">Coiled coil</keyword>
<comment type="caution">
    <text evidence="3">The sequence shown here is derived from an EMBL/GenBank/DDBJ whole genome shotgun (WGS) entry which is preliminary data.</text>
</comment>
<organism evidence="3 4">
    <name type="scientific">Bugula neritina</name>
    <name type="common">Brown bryozoan</name>
    <name type="synonym">Sertularia neritina</name>
    <dbReference type="NCBI Taxonomy" id="10212"/>
    <lineage>
        <taxon>Eukaryota</taxon>
        <taxon>Metazoa</taxon>
        <taxon>Spiralia</taxon>
        <taxon>Lophotrochozoa</taxon>
        <taxon>Bryozoa</taxon>
        <taxon>Gymnolaemata</taxon>
        <taxon>Cheilostomatida</taxon>
        <taxon>Flustrina</taxon>
        <taxon>Buguloidea</taxon>
        <taxon>Bugulidae</taxon>
        <taxon>Bugula</taxon>
    </lineage>
</organism>
<feature type="compositionally biased region" description="Low complexity" evidence="2">
    <location>
        <begin position="239"/>
        <end position="248"/>
    </location>
</feature>
<dbReference type="Proteomes" id="UP000593567">
    <property type="component" value="Unassembled WGS sequence"/>
</dbReference>
<dbReference type="EMBL" id="VXIV02000198">
    <property type="protein sequence ID" value="KAF6039951.1"/>
    <property type="molecule type" value="Genomic_DNA"/>
</dbReference>
<evidence type="ECO:0000256" key="1">
    <source>
        <dbReference type="SAM" id="Coils"/>
    </source>
</evidence>
<feature type="region of interest" description="Disordered" evidence="2">
    <location>
        <begin position="61"/>
        <end position="349"/>
    </location>
</feature>
<dbReference type="AlphaFoldDB" id="A0A7J7KP41"/>
<proteinExistence type="predicted"/>
<evidence type="ECO:0000313" key="4">
    <source>
        <dbReference type="Proteomes" id="UP000593567"/>
    </source>
</evidence>
<accession>A0A7J7KP41</accession>
<feature type="region of interest" description="Disordered" evidence="2">
    <location>
        <begin position="376"/>
        <end position="395"/>
    </location>
</feature>